<protein>
    <submittedName>
        <fullName evidence="1">Uncharacterized protein</fullName>
    </submittedName>
</protein>
<organism evidence="1">
    <name type="scientific">uncultured Truepera sp</name>
    <dbReference type="NCBI Taxonomy" id="543023"/>
    <lineage>
        <taxon>Bacteria</taxon>
        <taxon>Thermotogati</taxon>
        <taxon>Deinococcota</taxon>
        <taxon>Deinococci</taxon>
        <taxon>Trueperales</taxon>
        <taxon>Trueperaceae</taxon>
        <taxon>Truepera</taxon>
        <taxon>environmental samples</taxon>
    </lineage>
</organism>
<proteinExistence type="predicted"/>
<accession>A0A6J4V0A9</accession>
<sequence length="319" mass="32484">MTHLRTIRYLWVTGTVLAAFFGTARAQTVGFALSYDEALEPAVQLRDLNAGPTTLDVRLAGGVAGPLEAGAAVRSRTSFGPLGTFSLTGRADVDTAGAFALGVEGAGALAATGLDASLSLSNRNPGAFAPTAAYALGSRPFFTGDGVNAYLALGATQRLGRTLILEATPSLSYLSGTGVGVGFESRLQGRRIVESDNGVALLEASTGPGSGRGFVAGGAEYQLNRRGLPSLTGAVLLGRSEAGIRPGVRASAGGEVGGFSYRAEVSAEPYRRTAPPYRANVAVGTALGPGALGLELGAALKNDFGVPPVLIRSSYAFRF</sequence>
<dbReference type="EMBL" id="CADCWP010000064">
    <property type="protein sequence ID" value="CAA9564265.1"/>
    <property type="molecule type" value="Genomic_DNA"/>
</dbReference>
<reference evidence="1" key="1">
    <citation type="submission" date="2020-02" db="EMBL/GenBank/DDBJ databases">
        <authorList>
            <person name="Meier V. D."/>
        </authorList>
    </citation>
    <scope>NUCLEOTIDE SEQUENCE</scope>
    <source>
        <strain evidence="1">AVDCRST_MAG86</strain>
    </source>
</reference>
<name>A0A6J4V0A9_9DEIN</name>
<dbReference type="AlphaFoldDB" id="A0A6J4V0A9"/>
<evidence type="ECO:0000313" key="1">
    <source>
        <dbReference type="EMBL" id="CAA9564265.1"/>
    </source>
</evidence>
<gene>
    <name evidence="1" type="ORF">AVDCRST_MAG86-898</name>
</gene>